<reference evidence="5" key="2">
    <citation type="submission" date="2021-05" db="EMBL/GenBank/DDBJ databases">
        <authorList>
            <person name="Pain A."/>
        </authorList>
    </citation>
    <scope>NUCLEOTIDE SEQUENCE</scope>
    <source>
        <strain evidence="5">1802A</strain>
    </source>
</reference>
<dbReference type="InterPro" id="IPR042266">
    <property type="entry name" value="PPPDE_sf"/>
</dbReference>
<dbReference type="Proteomes" id="UP001195914">
    <property type="component" value="Unassembled WGS sequence"/>
</dbReference>
<reference evidence="5" key="1">
    <citation type="journal article" date="2014" name="Nucleic Acids Res.">
        <title>The evolutionary dynamics of variant antigen genes in Babesia reveal a history of genomic innovation underlying host-parasite interaction.</title>
        <authorList>
            <person name="Jackson A.P."/>
            <person name="Otto T.D."/>
            <person name="Darby A."/>
            <person name="Ramaprasad A."/>
            <person name="Xia D."/>
            <person name="Echaide I.E."/>
            <person name="Farber M."/>
            <person name="Gahlot S."/>
            <person name="Gamble J."/>
            <person name="Gupta D."/>
            <person name="Gupta Y."/>
            <person name="Jackson L."/>
            <person name="Malandrin L."/>
            <person name="Malas T.B."/>
            <person name="Moussa E."/>
            <person name="Nair M."/>
            <person name="Reid A.J."/>
            <person name="Sanders M."/>
            <person name="Sharma J."/>
            <person name="Tracey A."/>
            <person name="Quail M.A."/>
            <person name="Weir W."/>
            <person name="Wastling J.M."/>
            <person name="Hall N."/>
            <person name="Willadsen P."/>
            <person name="Lingelbach K."/>
            <person name="Shiels B."/>
            <person name="Tait A."/>
            <person name="Berriman M."/>
            <person name="Allred D.R."/>
            <person name="Pain A."/>
        </authorList>
    </citation>
    <scope>NUCLEOTIDE SEQUENCE</scope>
    <source>
        <strain evidence="5">1802A</strain>
    </source>
</reference>
<accession>A0AAD9GJL6</accession>
<evidence type="ECO:0000313" key="6">
    <source>
        <dbReference type="Proteomes" id="UP001195914"/>
    </source>
</evidence>
<comment type="similarity">
    <text evidence="1">Belongs to the DeSI family.</text>
</comment>
<keyword evidence="3" id="KW-0378">Hydrolase</keyword>
<dbReference type="SMART" id="SM01179">
    <property type="entry name" value="DUF862"/>
    <property type="match status" value="1"/>
</dbReference>
<evidence type="ECO:0000313" key="5">
    <source>
        <dbReference type="EMBL" id="KAK1939749.1"/>
    </source>
</evidence>
<organism evidence="5 6">
    <name type="scientific">Babesia divergens</name>
    <dbReference type="NCBI Taxonomy" id="32595"/>
    <lineage>
        <taxon>Eukaryota</taxon>
        <taxon>Sar</taxon>
        <taxon>Alveolata</taxon>
        <taxon>Apicomplexa</taxon>
        <taxon>Aconoidasida</taxon>
        <taxon>Piroplasmida</taxon>
        <taxon>Babesiidae</taxon>
        <taxon>Babesia</taxon>
    </lineage>
</organism>
<dbReference type="Pfam" id="PF05903">
    <property type="entry name" value="Peptidase_C97"/>
    <property type="match status" value="1"/>
</dbReference>
<evidence type="ECO:0000259" key="4">
    <source>
        <dbReference type="PROSITE" id="PS51858"/>
    </source>
</evidence>
<evidence type="ECO:0000256" key="3">
    <source>
        <dbReference type="ARBA" id="ARBA00022801"/>
    </source>
</evidence>
<sequence>MKKTVHSVNTVDGQEPKHKLILDSEWMERNAESSKLLALKSLSLNSIDPTGGNQVVVNPSSMPSNASIASEAIEQPMYSARSIDLNQRSGGANTPDIKLSPRTPIQVKNEITSNVDLSATTIKVVKASGNGSTRKYHEERSSRPFRFVEPLDRSNMAVSTTGQITSGGITITGVPLTAAASYVMVSGDMSSTVDARRVDNTRIIRRGFSDDISNMMKRSGNRLVKTQSNNSARSSQTPAEYGHVYLNIYDLEAVNKVVNVVAGTFGAGAYHAGVEIYGHEYNFGYTPQGGTGIVRSYPRFHASHKYRKSIDLGKTKYSPREVLEIVDRLKPLWLGSSYDILKKNCLNFADAFCKELDLGGIPPWVMGLQNKINWTRESLQSGAAKLRQLDEAVGISRAFGSLSRKLTGECTRGNN</sequence>
<keyword evidence="6" id="KW-1185">Reference proteome</keyword>
<name>A0AAD9GJL6_BABDI</name>
<feature type="domain" description="PPPDE" evidence="4">
    <location>
        <begin position="242"/>
        <end position="374"/>
    </location>
</feature>
<dbReference type="EMBL" id="JAHBMH010000007">
    <property type="protein sequence ID" value="KAK1939749.1"/>
    <property type="molecule type" value="Genomic_DNA"/>
</dbReference>
<dbReference type="Gene3D" id="3.90.1720.30">
    <property type="entry name" value="PPPDE domains"/>
    <property type="match status" value="1"/>
</dbReference>
<gene>
    <name evidence="5" type="ORF">X943_002908</name>
</gene>
<dbReference type="AlphaFoldDB" id="A0AAD9GJL6"/>
<dbReference type="PANTHER" id="PTHR12378">
    <property type="entry name" value="DESUMOYLATING ISOPEPTIDASE"/>
    <property type="match status" value="1"/>
</dbReference>
<dbReference type="PROSITE" id="PS51858">
    <property type="entry name" value="PPPDE"/>
    <property type="match status" value="1"/>
</dbReference>
<dbReference type="GO" id="GO:0101005">
    <property type="term" value="F:deubiquitinase activity"/>
    <property type="evidence" value="ECO:0007669"/>
    <property type="project" value="TreeGrafter"/>
</dbReference>
<protein>
    <recommendedName>
        <fullName evidence="4">PPPDE domain-containing protein</fullName>
    </recommendedName>
</protein>
<dbReference type="PANTHER" id="PTHR12378:SF80">
    <property type="entry name" value="IP06716P-RELATED"/>
    <property type="match status" value="1"/>
</dbReference>
<dbReference type="GO" id="GO:0006508">
    <property type="term" value="P:proteolysis"/>
    <property type="evidence" value="ECO:0007669"/>
    <property type="project" value="UniProtKB-KW"/>
</dbReference>
<dbReference type="InterPro" id="IPR008580">
    <property type="entry name" value="PPPDE_dom"/>
</dbReference>
<comment type="caution">
    <text evidence="5">The sequence shown here is derived from an EMBL/GenBank/DDBJ whole genome shotgun (WGS) entry which is preliminary data.</text>
</comment>
<dbReference type="GO" id="GO:0016579">
    <property type="term" value="P:protein deubiquitination"/>
    <property type="evidence" value="ECO:0007669"/>
    <property type="project" value="TreeGrafter"/>
</dbReference>
<proteinExistence type="inferred from homology"/>
<keyword evidence="2" id="KW-0645">Protease</keyword>
<evidence type="ECO:0000256" key="2">
    <source>
        <dbReference type="ARBA" id="ARBA00022670"/>
    </source>
</evidence>
<evidence type="ECO:0000256" key="1">
    <source>
        <dbReference type="ARBA" id="ARBA00008140"/>
    </source>
</evidence>